<name>A0A5J4P6X1_9ZZZZ</name>
<feature type="non-terminal residue" evidence="1">
    <location>
        <position position="66"/>
    </location>
</feature>
<sequence length="66" mass="7648">MDSHLFIPYSIYFAQTKPPLVFYHGVYLCMAKEKLLSGYILHVSNLESYKTFIIFVLSKLPTIMVS</sequence>
<dbReference type="AlphaFoldDB" id="A0A5J4P6X1"/>
<organism evidence="1">
    <name type="scientific">termite gut metagenome</name>
    <dbReference type="NCBI Taxonomy" id="433724"/>
    <lineage>
        <taxon>unclassified sequences</taxon>
        <taxon>metagenomes</taxon>
        <taxon>organismal metagenomes</taxon>
    </lineage>
</organism>
<evidence type="ECO:0000313" key="1">
    <source>
        <dbReference type="EMBL" id="KAA6304431.1"/>
    </source>
</evidence>
<dbReference type="EMBL" id="SNRY01011517">
    <property type="protein sequence ID" value="KAA6304431.1"/>
    <property type="molecule type" value="Genomic_DNA"/>
</dbReference>
<comment type="caution">
    <text evidence="1">The sequence shown here is derived from an EMBL/GenBank/DDBJ whole genome shotgun (WGS) entry which is preliminary data.</text>
</comment>
<gene>
    <name evidence="1" type="ORF">EZS27_043921</name>
</gene>
<proteinExistence type="predicted"/>
<accession>A0A5J4P6X1</accession>
<reference evidence="1" key="1">
    <citation type="submission" date="2019-03" db="EMBL/GenBank/DDBJ databases">
        <title>Single cell metagenomics reveals metabolic interactions within the superorganism composed of flagellate Streblomastix strix and complex community of Bacteroidetes bacteria on its surface.</title>
        <authorList>
            <person name="Treitli S.C."/>
            <person name="Kolisko M."/>
            <person name="Husnik F."/>
            <person name="Keeling P."/>
            <person name="Hampl V."/>
        </authorList>
    </citation>
    <scope>NUCLEOTIDE SEQUENCE</scope>
    <source>
        <strain evidence="1">STM</strain>
    </source>
</reference>
<protein>
    <submittedName>
        <fullName evidence="1">Uncharacterized protein</fullName>
    </submittedName>
</protein>